<evidence type="ECO:0000313" key="1">
    <source>
        <dbReference type="EMBL" id="NVO86871.1"/>
    </source>
</evidence>
<organism evidence="1 2">
    <name type="scientific">Hymenobacter terrestris</name>
    <dbReference type="NCBI Taxonomy" id="2748310"/>
    <lineage>
        <taxon>Bacteria</taxon>
        <taxon>Pseudomonadati</taxon>
        <taxon>Bacteroidota</taxon>
        <taxon>Cytophagia</taxon>
        <taxon>Cytophagales</taxon>
        <taxon>Hymenobacteraceae</taxon>
        <taxon>Hymenobacter</taxon>
    </lineage>
</organism>
<dbReference type="RefSeq" id="WP_176901584.1">
    <property type="nucleotide sequence ID" value="NZ_JABKAV010000172.1"/>
</dbReference>
<evidence type="ECO:0000313" key="2">
    <source>
        <dbReference type="Proteomes" id="UP000626554"/>
    </source>
</evidence>
<dbReference type="EMBL" id="JABKAV010000172">
    <property type="protein sequence ID" value="NVO86871.1"/>
    <property type="molecule type" value="Genomic_DNA"/>
</dbReference>
<accession>A0ABX2Q7C2</accession>
<gene>
    <name evidence="1" type="ORF">HW556_18505</name>
</gene>
<name>A0ABX2Q7C2_9BACT</name>
<feature type="non-terminal residue" evidence="1">
    <location>
        <position position="97"/>
    </location>
</feature>
<dbReference type="Pfam" id="PF14106">
    <property type="entry name" value="DUF4279"/>
    <property type="match status" value="1"/>
</dbReference>
<comment type="caution">
    <text evidence="1">The sequence shown here is derived from an EMBL/GenBank/DDBJ whole genome shotgun (WGS) entry which is preliminary data.</text>
</comment>
<sequence length="97" mass="11013">MKGECFDPAEVTARLGVAPSQTWQKGDPTRYGNRQRQYSAWELSTAKGTEWLDIDRLVTEIVDQLHDRTEAIVAAKEQFDLTSVLEIVLYVDVNQEA</sequence>
<dbReference type="Proteomes" id="UP000626554">
    <property type="component" value="Unassembled WGS sequence"/>
</dbReference>
<protein>
    <submittedName>
        <fullName evidence="1">DUF4279 domain-containing protein</fullName>
    </submittedName>
</protein>
<proteinExistence type="predicted"/>
<dbReference type="InterPro" id="IPR025459">
    <property type="entry name" value="DUF4279"/>
</dbReference>
<reference evidence="1 2" key="1">
    <citation type="submission" date="2020-05" db="EMBL/GenBank/DDBJ databases">
        <title>Hymenobacter terrestris sp. nov. and Hymenobacter lapidiphilus sp. nov., isolated from regoliths in Antarctica.</title>
        <authorList>
            <person name="Sedlacek I."/>
            <person name="Pantucek R."/>
            <person name="Zeman M."/>
            <person name="Holochova P."/>
            <person name="Kralova S."/>
            <person name="Stankova E."/>
            <person name="Sedo O."/>
            <person name="Micenkova L."/>
            <person name="Svec P."/>
            <person name="Gupta V."/>
            <person name="Sood U."/>
            <person name="Korpole U.S."/>
            <person name="Lal R."/>
        </authorList>
    </citation>
    <scope>NUCLEOTIDE SEQUENCE [LARGE SCALE GENOMIC DNA]</scope>
    <source>
        <strain evidence="1 2">P5252</strain>
    </source>
</reference>
<keyword evidence="2" id="KW-1185">Reference proteome</keyword>